<reference evidence="1" key="3">
    <citation type="submission" date="2025-09" db="UniProtKB">
        <authorList>
            <consortium name="Ensembl"/>
        </authorList>
    </citation>
    <scope>IDENTIFICATION</scope>
</reference>
<sequence length="64" mass="7526">SRKNTEAQFWTTYQERRYALLHKWNLKCLNIPLEKFYANKDQIAGSTLPGSHTVQIIITEDKES</sequence>
<reference evidence="1" key="2">
    <citation type="submission" date="2025-08" db="UniProtKB">
        <authorList>
            <consortium name="Ensembl"/>
        </authorList>
    </citation>
    <scope>IDENTIFICATION</scope>
</reference>
<dbReference type="AlphaFoldDB" id="A0A8C7M2X8"/>
<keyword evidence="2" id="KW-1185">Reference proteome</keyword>
<dbReference type="Proteomes" id="UP000694395">
    <property type="component" value="Chromosome 12"/>
</dbReference>
<evidence type="ECO:0000313" key="1">
    <source>
        <dbReference type="Ensembl" id="ENSOMYP00000006233.1"/>
    </source>
</evidence>
<reference evidence="1" key="1">
    <citation type="submission" date="2020-07" db="EMBL/GenBank/DDBJ databases">
        <title>A long reads based de novo assembly of the rainbow trout Arlee double haploid line genome.</title>
        <authorList>
            <person name="Gao G."/>
            <person name="Palti Y."/>
        </authorList>
    </citation>
    <scope>NUCLEOTIDE SEQUENCE [LARGE SCALE GENOMIC DNA]</scope>
</reference>
<proteinExistence type="predicted"/>
<protein>
    <submittedName>
        <fullName evidence="1">Uncharacterized protein</fullName>
    </submittedName>
</protein>
<accession>A0A8C7M2X8</accession>
<evidence type="ECO:0000313" key="2">
    <source>
        <dbReference type="Proteomes" id="UP000694395"/>
    </source>
</evidence>
<dbReference type="Ensembl" id="ENSOMYT00000006921.2">
    <property type="protein sequence ID" value="ENSOMYP00000006233.1"/>
    <property type="gene ID" value="ENSOMYG00000003179.2"/>
</dbReference>
<organism evidence="1 2">
    <name type="scientific">Oncorhynchus mykiss</name>
    <name type="common">Rainbow trout</name>
    <name type="synonym">Salmo gairdneri</name>
    <dbReference type="NCBI Taxonomy" id="8022"/>
    <lineage>
        <taxon>Eukaryota</taxon>
        <taxon>Metazoa</taxon>
        <taxon>Chordata</taxon>
        <taxon>Craniata</taxon>
        <taxon>Vertebrata</taxon>
        <taxon>Euteleostomi</taxon>
        <taxon>Actinopterygii</taxon>
        <taxon>Neopterygii</taxon>
        <taxon>Teleostei</taxon>
        <taxon>Protacanthopterygii</taxon>
        <taxon>Salmoniformes</taxon>
        <taxon>Salmonidae</taxon>
        <taxon>Salmoninae</taxon>
        <taxon>Oncorhynchus</taxon>
    </lineage>
</organism>
<name>A0A8C7M2X8_ONCMY</name>
<dbReference type="GeneTree" id="ENSGT00940000178143"/>